<evidence type="ECO:0000259" key="4">
    <source>
        <dbReference type="PROSITE" id="PS51898"/>
    </source>
</evidence>
<feature type="domain" description="Tyr recombinase" evidence="4">
    <location>
        <begin position="152"/>
        <end position="364"/>
    </location>
</feature>
<dbReference type="Gene3D" id="1.10.150.130">
    <property type="match status" value="1"/>
</dbReference>
<dbReference type="InterPro" id="IPR044068">
    <property type="entry name" value="CB"/>
</dbReference>
<keyword evidence="7" id="KW-1185">Reference proteome</keyword>
<evidence type="ECO:0000256" key="2">
    <source>
        <dbReference type="ARBA" id="ARBA00023172"/>
    </source>
</evidence>
<accession>A0ABD5UMB5</accession>
<dbReference type="AlphaFoldDB" id="A0ABD5UMB5"/>
<feature type="domain" description="Core-binding (CB)" evidence="5">
    <location>
        <begin position="34"/>
        <end position="125"/>
    </location>
</feature>
<dbReference type="EMBL" id="JBHSXI010000023">
    <property type="protein sequence ID" value="MFC6890660.1"/>
    <property type="molecule type" value="Genomic_DNA"/>
</dbReference>
<dbReference type="RefSeq" id="WP_379770861.1">
    <property type="nucleotide sequence ID" value="NZ_JBHSXI010000023.1"/>
</dbReference>
<dbReference type="InterPro" id="IPR013762">
    <property type="entry name" value="Integrase-like_cat_sf"/>
</dbReference>
<dbReference type="GO" id="GO:0003677">
    <property type="term" value="F:DNA binding"/>
    <property type="evidence" value="ECO:0007669"/>
    <property type="project" value="UniProtKB-UniRule"/>
</dbReference>
<dbReference type="InterPro" id="IPR010998">
    <property type="entry name" value="Integrase_recombinase_N"/>
</dbReference>
<dbReference type="InterPro" id="IPR002104">
    <property type="entry name" value="Integrase_catalytic"/>
</dbReference>
<dbReference type="SUPFAM" id="SSF56349">
    <property type="entry name" value="DNA breaking-rejoining enzymes"/>
    <property type="match status" value="1"/>
</dbReference>
<keyword evidence="1 3" id="KW-0238">DNA-binding</keyword>
<dbReference type="GO" id="GO:0006310">
    <property type="term" value="P:DNA recombination"/>
    <property type="evidence" value="ECO:0007669"/>
    <property type="project" value="UniProtKB-KW"/>
</dbReference>
<gene>
    <name evidence="6" type="ORF">ACFQEY_16855</name>
</gene>
<reference evidence="6 7" key="1">
    <citation type="journal article" date="2019" name="Int. J. Syst. Evol. Microbiol.">
        <title>The Global Catalogue of Microorganisms (GCM) 10K type strain sequencing project: providing services to taxonomists for standard genome sequencing and annotation.</title>
        <authorList>
            <consortium name="The Broad Institute Genomics Platform"/>
            <consortium name="The Broad Institute Genome Sequencing Center for Infectious Disease"/>
            <person name="Wu L."/>
            <person name="Ma J."/>
        </authorList>
    </citation>
    <scope>NUCLEOTIDE SEQUENCE [LARGE SCALE GENOMIC DNA]</scope>
    <source>
        <strain evidence="6 7">Y73</strain>
    </source>
</reference>
<dbReference type="PROSITE" id="PS51898">
    <property type="entry name" value="TYR_RECOMBINASE"/>
    <property type="match status" value="1"/>
</dbReference>
<evidence type="ECO:0000256" key="1">
    <source>
        <dbReference type="ARBA" id="ARBA00023125"/>
    </source>
</evidence>
<evidence type="ECO:0000256" key="3">
    <source>
        <dbReference type="PROSITE-ProRule" id="PRU01248"/>
    </source>
</evidence>
<organism evidence="6 7">
    <name type="scientific">Halorubrum trueperi</name>
    <dbReference type="NCBI Taxonomy" id="2004704"/>
    <lineage>
        <taxon>Archaea</taxon>
        <taxon>Methanobacteriati</taxon>
        <taxon>Methanobacteriota</taxon>
        <taxon>Stenosarchaea group</taxon>
        <taxon>Halobacteria</taxon>
        <taxon>Halobacteriales</taxon>
        <taxon>Haloferacaceae</taxon>
        <taxon>Halorubrum</taxon>
    </lineage>
</organism>
<name>A0ABD5UMB5_9EURY</name>
<evidence type="ECO:0000313" key="6">
    <source>
        <dbReference type="EMBL" id="MFC6890660.1"/>
    </source>
</evidence>
<protein>
    <submittedName>
        <fullName evidence="6">Tyrosine-type recombinase/integrase</fullName>
    </submittedName>
</protein>
<sequence>MSNNTPSQSNSDDARNAYAEAFNESADPLAQYSTQFYELPDPFEYYIETVIYNKTNITRESTINEYRRTYRQWRNHMESKDRHPACPSPKHVSGFIAWRRDEHENSRRSIKSKLSRLIGAYEHWQSESVFPHPSDFNPFALARERTDLGSNSHKPFPDPSLSQLQSDFAEIQDVRSRGVIGTQLKEGIRRGEVCNLQLQDIHISHKELQEAYPELGTHPALEGREDAMYIPHDREGNKSSNPRLLPIDEELRWLLVQYLATRPQVDEPWVFLSETSFSQLGKKDVNEIWKDAFHPKYAETDQTRGLTSHFGRHWFSSHWRLEIGLERELIQYMRGDRVEPINEFPDAIDDYLHPNFDHVEQMYRNNIFKLDLSMRHFISS</sequence>
<dbReference type="InterPro" id="IPR011010">
    <property type="entry name" value="DNA_brk_join_enz"/>
</dbReference>
<comment type="caution">
    <text evidence="6">The sequence shown here is derived from an EMBL/GenBank/DDBJ whole genome shotgun (WGS) entry which is preliminary data.</text>
</comment>
<dbReference type="Gene3D" id="1.10.443.10">
    <property type="entry name" value="Intergrase catalytic core"/>
    <property type="match status" value="1"/>
</dbReference>
<dbReference type="PROSITE" id="PS51900">
    <property type="entry name" value="CB"/>
    <property type="match status" value="1"/>
</dbReference>
<keyword evidence="2" id="KW-0233">DNA recombination</keyword>
<dbReference type="Proteomes" id="UP001596333">
    <property type="component" value="Unassembled WGS sequence"/>
</dbReference>
<dbReference type="CDD" id="cd00397">
    <property type="entry name" value="DNA_BRE_C"/>
    <property type="match status" value="1"/>
</dbReference>
<proteinExistence type="predicted"/>
<dbReference type="Pfam" id="PF00589">
    <property type="entry name" value="Phage_integrase"/>
    <property type="match status" value="1"/>
</dbReference>
<evidence type="ECO:0000259" key="5">
    <source>
        <dbReference type="PROSITE" id="PS51900"/>
    </source>
</evidence>
<evidence type="ECO:0000313" key="7">
    <source>
        <dbReference type="Proteomes" id="UP001596333"/>
    </source>
</evidence>